<reference evidence="13" key="2">
    <citation type="submission" date="2012-08" db="EMBL/GenBank/DDBJ databases">
        <title>Genome sequence of Kazachstania naganishii.</title>
        <authorList>
            <person name="Gordon J.L."/>
            <person name="Armisen D."/>
            <person name="Proux-Wera E."/>
            <person name="OhEigeartaigh S.S."/>
            <person name="Byrne K.P."/>
            <person name="Wolfe K.H."/>
        </authorList>
    </citation>
    <scope>NUCLEOTIDE SEQUENCE [LARGE SCALE GENOMIC DNA]</scope>
    <source>
        <strain evidence="13">ATCC MYA-139 / BCRC 22969 / CBS 8797 / CCRC 22969 / KCTC 17520 / NBRC 10181 / NCYC 3082</strain>
    </source>
</reference>
<feature type="domain" description="Clp1 N-terminal" evidence="10">
    <location>
        <begin position="38"/>
        <end position="134"/>
    </location>
</feature>
<accession>J7R8W9</accession>
<evidence type="ECO:0000313" key="13">
    <source>
        <dbReference type="Proteomes" id="UP000006310"/>
    </source>
</evidence>
<dbReference type="SUPFAM" id="SSF52540">
    <property type="entry name" value="P-loop containing nucleoside triphosphate hydrolases"/>
    <property type="match status" value="1"/>
</dbReference>
<evidence type="ECO:0000259" key="11">
    <source>
        <dbReference type="Pfam" id="PF16575"/>
    </source>
</evidence>
<dbReference type="InterPro" id="IPR010655">
    <property type="entry name" value="Clp1_C"/>
</dbReference>
<sequence>MSLDTGVLPGIDVATGDAADGSANSFITDTNESRTLVIPMGQQWFVDPPRDARVSLKVVSGVAEVFGTELANDVEYTFQDWKFSLFAIEETTLTWRCTSVIPDLAEFVTNRVAANSTAKYVYNLHFALEKLRNSSFEGPKVIVLGEAQVGKTALCRTLCSYAIKYRDYQPVMVNLDPQEPILAPPGCLTATPVSDLLDLQSPQWGQTLTSGATQLHGKQPLVKNFGLELIGENLELYLETVRQLSSGVRERTQQDSVVQRSGWIVDTPASALNNPQILQAVIKQLGVDVIVVLAPEDEHWVETLDTLSQIIDRNSIIRIPPLTGAVPVDDVYKRLLQRNAIRDYFYGDLNTVLSPYMISVDSQDLTVWKPRGTMDLVEHPDASKLEFIPVPVDQSNLQHALVVITTAPRRARPEEVMASPILGFGLITEVNERRQKVKILLPVPGQLPNNALVLTAHRYLE</sequence>
<dbReference type="KEGG" id="kng:KNAG_0G02640"/>
<dbReference type="PANTHER" id="PTHR12755">
    <property type="entry name" value="CLEAVAGE/POLYADENYLATION FACTOR IA SUBUNIT CLP1P"/>
    <property type="match status" value="1"/>
</dbReference>
<dbReference type="GO" id="GO:0003723">
    <property type="term" value="F:RNA binding"/>
    <property type="evidence" value="ECO:0007669"/>
    <property type="project" value="EnsemblFungi"/>
</dbReference>
<comment type="caution">
    <text evidence="8">Lacks conserved residue(s) required for the propagation of feature annotation.</text>
</comment>
<evidence type="ECO:0000256" key="5">
    <source>
        <dbReference type="ARBA" id="ARBA00022741"/>
    </source>
</evidence>
<dbReference type="Gene3D" id="2.40.30.330">
    <property type="entry name" value="Pre-mRNA cleavage complex subunit Clp1, C-terminal domain"/>
    <property type="match status" value="1"/>
</dbReference>
<dbReference type="RefSeq" id="XP_022465566.1">
    <property type="nucleotide sequence ID" value="XM_022609140.1"/>
</dbReference>
<keyword evidence="7 8" id="KW-0539">Nucleus</keyword>
<feature type="domain" description="Clp1 C-terminal" evidence="9">
    <location>
        <begin position="353"/>
        <end position="461"/>
    </location>
</feature>
<comment type="similarity">
    <text evidence="8">Belongs to the Clp1 family. Clp1 subfamily.</text>
</comment>
<dbReference type="PANTHER" id="PTHR12755:SF6">
    <property type="entry name" value="POLYRIBONUCLEOTIDE 5'-HYDROXYL-KINASE CLP1"/>
    <property type="match status" value="1"/>
</dbReference>
<evidence type="ECO:0000256" key="1">
    <source>
        <dbReference type="ARBA" id="ARBA00004123"/>
    </source>
</evidence>
<evidence type="ECO:0000256" key="6">
    <source>
        <dbReference type="ARBA" id="ARBA00022840"/>
    </source>
</evidence>
<dbReference type="AlphaFoldDB" id="J7R8W9"/>
<dbReference type="InterPro" id="IPR038238">
    <property type="entry name" value="Clp1_C_sf"/>
</dbReference>
<evidence type="ECO:0000259" key="9">
    <source>
        <dbReference type="Pfam" id="PF06807"/>
    </source>
</evidence>
<dbReference type="InterPro" id="IPR038239">
    <property type="entry name" value="Clp1_N_sf"/>
</dbReference>
<name>J7R8W9_HUIN7</name>
<comment type="subunit">
    <text evidence="8">Component of a pre-mRNA cleavage factor complex. Interacts directly with PCF11.</text>
</comment>
<proteinExistence type="inferred from homology"/>
<dbReference type="InterPro" id="IPR028606">
    <property type="entry name" value="Clp1"/>
</dbReference>
<dbReference type="InterPro" id="IPR027417">
    <property type="entry name" value="P-loop_NTPase"/>
</dbReference>
<dbReference type="GO" id="GO:0051731">
    <property type="term" value="F:polynucleotide 5'-hydroxyl-kinase activity"/>
    <property type="evidence" value="ECO:0007669"/>
    <property type="project" value="InterPro"/>
</dbReference>
<dbReference type="InterPro" id="IPR045116">
    <property type="entry name" value="Clp1/Grc3"/>
</dbReference>
<dbReference type="eggNOG" id="KOG2749">
    <property type="taxonomic scope" value="Eukaryota"/>
</dbReference>
<organism evidence="12 13">
    <name type="scientific">Huiozyma naganishii (strain ATCC MYA-139 / BCRC 22969 / CBS 8797 / KCTC 17520 / NBRC 10181 / NCYC 3082 / Yp74L-3)</name>
    <name type="common">Yeast</name>
    <name type="synonym">Kazachstania naganishii</name>
    <dbReference type="NCBI Taxonomy" id="1071383"/>
    <lineage>
        <taxon>Eukaryota</taxon>
        <taxon>Fungi</taxon>
        <taxon>Dikarya</taxon>
        <taxon>Ascomycota</taxon>
        <taxon>Saccharomycotina</taxon>
        <taxon>Saccharomycetes</taxon>
        <taxon>Saccharomycetales</taxon>
        <taxon>Saccharomycetaceae</taxon>
        <taxon>Huiozyma</taxon>
    </lineage>
</organism>
<gene>
    <name evidence="12" type="primary">KNAG0G02640</name>
    <name evidence="8" type="synonym">CLP1</name>
    <name evidence="12" type="ordered locus">KNAG_0G02640</name>
</gene>
<feature type="binding site" evidence="8">
    <location>
        <begin position="148"/>
        <end position="153"/>
    </location>
    <ligand>
        <name>ATP</name>
        <dbReference type="ChEBI" id="CHEBI:30616"/>
    </ligand>
</feature>
<keyword evidence="13" id="KW-1185">Reference proteome</keyword>
<dbReference type="Proteomes" id="UP000006310">
    <property type="component" value="Chromosome 7"/>
</dbReference>
<dbReference type="GeneID" id="34527044"/>
<dbReference type="Gene3D" id="2.60.120.1030">
    <property type="entry name" value="Clp1, DNA binding domain"/>
    <property type="match status" value="1"/>
</dbReference>
<dbReference type="Gene3D" id="3.40.50.300">
    <property type="entry name" value="P-loop containing nucleotide triphosphate hydrolases"/>
    <property type="match status" value="1"/>
</dbReference>
<dbReference type="InterPro" id="IPR032324">
    <property type="entry name" value="Clp1_N"/>
</dbReference>
<comment type="subcellular location">
    <subcellularLocation>
        <location evidence="1 8">Nucleus</location>
    </subcellularLocation>
</comment>
<keyword evidence="4 8" id="KW-0507">mRNA processing</keyword>
<dbReference type="GO" id="GO:0031124">
    <property type="term" value="P:mRNA 3'-end processing"/>
    <property type="evidence" value="ECO:0007669"/>
    <property type="project" value="UniProtKB-UniRule"/>
</dbReference>
<dbReference type="STRING" id="1071383.J7R8W9"/>
<evidence type="ECO:0000259" key="10">
    <source>
        <dbReference type="Pfam" id="PF16573"/>
    </source>
</evidence>
<evidence type="ECO:0000313" key="12">
    <source>
        <dbReference type="EMBL" id="CCK71320.1"/>
    </source>
</evidence>
<dbReference type="InterPro" id="IPR032319">
    <property type="entry name" value="CLP1_P"/>
</dbReference>
<dbReference type="OrthoDB" id="258143at2759"/>
<dbReference type="Pfam" id="PF16575">
    <property type="entry name" value="CLP1_P"/>
    <property type="match status" value="1"/>
</dbReference>
<evidence type="ECO:0000256" key="4">
    <source>
        <dbReference type="ARBA" id="ARBA00022664"/>
    </source>
</evidence>
<dbReference type="GO" id="GO:0005524">
    <property type="term" value="F:ATP binding"/>
    <property type="evidence" value="ECO:0007669"/>
    <property type="project" value="UniProtKB-UniRule"/>
</dbReference>
<keyword evidence="5 8" id="KW-0547">Nucleotide-binding</keyword>
<dbReference type="EMBL" id="HE978320">
    <property type="protein sequence ID" value="CCK71320.1"/>
    <property type="molecule type" value="Genomic_DNA"/>
</dbReference>
<evidence type="ECO:0000256" key="2">
    <source>
        <dbReference type="ARBA" id="ARBA00018706"/>
    </source>
</evidence>
<evidence type="ECO:0000256" key="7">
    <source>
        <dbReference type="ARBA" id="ARBA00023242"/>
    </source>
</evidence>
<dbReference type="GO" id="GO:0005849">
    <property type="term" value="C:mRNA cleavage factor complex"/>
    <property type="evidence" value="ECO:0007669"/>
    <property type="project" value="UniProtKB-UniRule"/>
</dbReference>
<keyword evidence="6 8" id="KW-0067">ATP-binding</keyword>
<evidence type="ECO:0000256" key="8">
    <source>
        <dbReference type="HAMAP-Rule" id="MF_03035"/>
    </source>
</evidence>
<dbReference type="GO" id="GO:0006388">
    <property type="term" value="P:tRNA splicing, via endonucleolytic cleavage and ligation"/>
    <property type="evidence" value="ECO:0007669"/>
    <property type="project" value="TreeGrafter"/>
</dbReference>
<protein>
    <recommendedName>
        <fullName evidence="3">Polynucleotide 5'-hydroxyl-kinase GRC3</fullName>
    </recommendedName>
    <alternativeName>
        <fullName evidence="2">Polynucleotide 5'-hydroxyl-kinase grc3</fullName>
    </alternativeName>
</protein>
<feature type="binding site" evidence="8">
    <location>
        <position position="82"/>
    </location>
    <ligand>
        <name>ATP</name>
        <dbReference type="ChEBI" id="CHEBI:30616"/>
    </ligand>
</feature>
<reference evidence="12 13" key="1">
    <citation type="journal article" date="2011" name="Proc. Natl. Acad. Sci. U.S.A.">
        <title>Evolutionary erosion of yeast sex chromosomes by mating-type switching accidents.</title>
        <authorList>
            <person name="Gordon J.L."/>
            <person name="Armisen D."/>
            <person name="Proux-Wera E."/>
            <person name="Oheigeartaigh S.S."/>
            <person name="Byrne K.P."/>
            <person name="Wolfe K.H."/>
        </authorList>
    </citation>
    <scope>NUCLEOTIDE SEQUENCE [LARGE SCALE GENOMIC DNA]</scope>
    <source>
        <strain evidence="13">ATCC MYA-139 / BCRC 22969 / CBS 8797 / CCRC 22969 / KCTC 17520 / NBRC 10181 / NCYC 3082</strain>
    </source>
</reference>
<dbReference type="Pfam" id="PF06807">
    <property type="entry name" value="Clp1"/>
    <property type="match status" value="1"/>
</dbReference>
<dbReference type="HAMAP" id="MF_03035">
    <property type="entry name" value="Clp1"/>
    <property type="match status" value="1"/>
</dbReference>
<dbReference type="HOGENOM" id="CLU_018195_3_0_1"/>
<dbReference type="OMA" id="VQYVNCH"/>
<comment type="function">
    <text evidence="8">Required for endonucleolytic cleavage during polyadenylation-dependent pre-mRNA 3'-end formation.</text>
</comment>
<evidence type="ECO:0000256" key="3">
    <source>
        <dbReference type="ARBA" id="ARBA00019824"/>
    </source>
</evidence>
<dbReference type="Pfam" id="PF16573">
    <property type="entry name" value="CLP1_N"/>
    <property type="match status" value="1"/>
</dbReference>
<feature type="domain" description="Clp1 P-loop" evidence="11">
    <location>
        <begin position="145"/>
        <end position="347"/>
    </location>
</feature>